<dbReference type="AlphaFoldDB" id="A0A975BQ06"/>
<dbReference type="KEGG" id="dmm:dnm_053920"/>
<dbReference type="Gene3D" id="1.10.10.10">
    <property type="entry name" value="Winged helix-like DNA-binding domain superfamily/Winged helix DNA-binding domain"/>
    <property type="match status" value="1"/>
</dbReference>
<dbReference type="EMBL" id="CP061800">
    <property type="protein sequence ID" value="QTA89342.1"/>
    <property type="molecule type" value="Genomic_DNA"/>
</dbReference>
<dbReference type="Pfam" id="PF02001">
    <property type="entry name" value="DUF134"/>
    <property type="match status" value="1"/>
</dbReference>
<comment type="similarity">
    <text evidence="1 2">Belongs to the UPF0251 family.</text>
</comment>
<gene>
    <name evidence="3" type="ORF">dnm_053920</name>
</gene>
<name>A0A975BQ06_9BACT</name>
<dbReference type="Proteomes" id="UP000663722">
    <property type="component" value="Chromosome"/>
</dbReference>
<evidence type="ECO:0000313" key="4">
    <source>
        <dbReference type="Proteomes" id="UP000663722"/>
    </source>
</evidence>
<evidence type="ECO:0000313" key="3">
    <source>
        <dbReference type="EMBL" id="QTA89342.1"/>
    </source>
</evidence>
<dbReference type="PANTHER" id="PTHR37478:SF2">
    <property type="entry name" value="UPF0251 PROTEIN TK0562"/>
    <property type="match status" value="1"/>
</dbReference>
<sequence length="143" mass="16401">MVRPKKNRIVAFNPEISYFKPRGIPMVELEEVHLTVDEREAIRLSDLLGMPYEEAGREMGISRATFGRIIQHARKIVADALINGKAINIEGGNYTIADEMRIFICEKCNHKWVEAWGTGRPQKCPSCNHEYFQRVPEKKTAQT</sequence>
<dbReference type="CDD" id="cd06171">
    <property type="entry name" value="Sigma70_r4"/>
    <property type="match status" value="1"/>
</dbReference>
<dbReference type="InterPro" id="IPR013324">
    <property type="entry name" value="RNA_pol_sigma_r3/r4-like"/>
</dbReference>
<evidence type="ECO:0000256" key="2">
    <source>
        <dbReference type="HAMAP-Rule" id="MF_00674"/>
    </source>
</evidence>
<keyword evidence="4" id="KW-1185">Reference proteome</keyword>
<dbReference type="HAMAP" id="MF_00674">
    <property type="entry name" value="UPF0251"/>
    <property type="match status" value="1"/>
</dbReference>
<dbReference type="InterPro" id="IPR036388">
    <property type="entry name" value="WH-like_DNA-bd_sf"/>
</dbReference>
<evidence type="ECO:0000256" key="1">
    <source>
        <dbReference type="ARBA" id="ARBA00009350"/>
    </source>
</evidence>
<organism evidence="3 4">
    <name type="scientific">Desulfonema magnum</name>
    <dbReference type="NCBI Taxonomy" id="45655"/>
    <lineage>
        <taxon>Bacteria</taxon>
        <taxon>Pseudomonadati</taxon>
        <taxon>Thermodesulfobacteriota</taxon>
        <taxon>Desulfobacteria</taxon>
        <taxon>Desulfobacterales</taxon>
        <taxon>Desulfococcaceae</taxon>
        <taxon>Desulfonema</taxon>
    </lineage>
</organism>
<accession>A0A975BQ06</accession>
<dbReference type="InterPro" id="IPR002852">
    <property type="entry name" value="UPF0251"/>
</dbReference>
<reference evidence="3" key="1">
    <citation type="journal article" date="2021" name="Microb. Physiol.">
        <title>Proteogenomic Insights into the Physiology of Marine, Sulfate-Reducing, Filamentous Desulfonema limicola and Desulfonema magnum.</title>
        <authorList>
            <person name="Schnaars V."/>
            <person name="Wohlbrand L."/>
            <person name="Scheve S."/>
            <person name="Hinrichs C."/>
            <person name="Reinhardt R."/>
            <person name="Rabus R."/>
        </authorList>
    </citation>
    <scope>NUCLEOTIDE SEQUENCE</scope>
    <source>
        <strain evidence="3">4be13</strain>
    </source>
</reference>
<proteinExistence type="inferred from homology"/>
<dbReference type="RefSeq" id="WP_207678005.1">
    <property type="nucleotide sequence ID" value="NZ_CP061800.1"/>
</dbReference>
<protein>
    <recommendedName>
        <fullName evidence="2">UPF0251 protein dnm_053920</fullName>
    </recommendedName>
</protein>
<dbReference type="PANTHER" id="PTHR37478">
    <property type="match status" value="1"/>
</dbReference>
<dbReference type="SUPFAM" id="SSF88659">
    <property type="entry name" value="Sigma3 and sigma4 domains of RNA polymerase sigma factors"/>
    <property type="match status" value="1"/>
</dbReference>